<dbReference type="Gene3D" id="3.40.50.1000">
    <property type="entry name" value="HAD superfamily/HAD-like"/>
    <property type="match status" value="1"/>
</dbReference>
<proteinExistence type="predicted"/>
<dbReference type="GO" id="GO:0000287">
    <property type="term" value="F:magnesium ion binding"/>
    <property type="evidence" value="ECO:0007669"/>
    <property type="project" value="TreeGrafter"/>
</dbReference>
<dbReference type="InterPro" id="IPR023214">
    <property type="entry name" value="HAD_sf"/>
</dbReference>
<dbReference type="PANTHER" id="PTHR10000:SF25">
    <property type="entry name" value="PHOSPHATASE YKRA-RELATED"/>
    <property type="match status" value="1"/>
</dbReference>
<dbReference type="InterPro" id="IPR036412">
    <property type="entry name" value="HAD-like_sf"/>
</dbReference>
<dbReference type="GO" id="GO:0016853">
    <property type="term" value="F:isomerase activity"/>
    <property type="evidence" value="ECO:0007669"/>
    <property type="project" value="UniProtKB-KW"/>
</dbReference>
<dbReference type="InterPro" id="IPR006379">
    <property type="entry name" value="HAD-SF_hydro_IIB"/>
</dbReference>
<name>A0A6N3AK70_9FIRM</name>
<organism evidence="1">
    <name type="scientific">Veillonella ratti</name>
    <dbReference type="NCBI Taxonomy" id="103892"/>
    <lineage>
        <taxon>Bacteria</taxon>
        <taxon>Bacillati</taxon>
        <taxon>Bacillota</taxon>
        <taxon>Negativicutes</taxon>
        <taxon>Veillonellales</taxon>
        <taxon>Veillonellaceae</taxon>
        <taxon>Veillonella</taxon>
    </lineage>
</organism>
<dbReference type="SUPFAM" id="SSF56784">
    <property type="entry name" value="HAD-like"/>
    <property type="match status" value="1"/>
</dbReference>
<protein>
    <submittedName>
        <fullName evidence="1">Bifunctional phosphatase/peptidyl-prolyl cis-trans isomerase</fullName>
    </submittedName>
</protein>
<dbReference type="AlphaFoldDB" id="A0A6N3AK70"/>
<dbReference type="EMBL" id="CACRUX010000029">
    <property type="protein sequence ID" value="VYT89890.1"/>
    <property type="molecule type" value="Genomic_DNA"/>
</dbReference>
<dbReference type="Pfam" id="PF08282">
    <property type="entry name" value="Hydrolase_3"/>
    <property type="match status" value="1"/>
</dbReference>
<dbReference type="GO" id="GO:0016791">
    <property type="term" value="F:phosphatase activity"/>
    <property type="evidence" value="ECO:0007669"/>
    <property type="project" value="TreeGrafter"/>
</dbReference>
<dbReference type="Gene3D" id="3.30.1240.10">
    <property type="match status" value="1"/>
</dbReference>
<keyword evidence="1" id="KW-0413">Isomerase</keyword>
<dbReference type="PANTHER" id="PTHR10000">
    <property type="entry name" value="PHOSPHOSERINE PHOSPHATASE"/>
    <property type="match status" value="1"/>
</dbReference>
<reference evidence="1" key="1">
    <citation type="submission" date="2019-11" db="EMBL/GenBank/DDBJ databases">
        <authorList>
            <person name="Feng L."/>
        </authorList>
    </citation>
    <scope>NUCLEOTIDE SEQUENCE</scope>
    <source>
        <strain evidence="1">VrattiLFYP33</strain>
    </source>
</reference>
<sequence length="257" mass="29274">MKKKFFFFDVDNTLAVWPDGIIPKSAQMTLDTLKANGHRVALATGRLQIDAKRFADMANVHDFVADGGKSVTVNNEILFMEGLDREACLNYLAQLDRLGLHWAVTDVNELVRVTPYEEVLNWHPVWDVCTTKYDPNFDYRKVEHFYKIYAYMTPEQEAATGVVHMSNDIIRYGNDCILFEPMVKGEGVRRMIAHYGMEPADVVVFGDGYNDLSMFNPEWLNIAMGNAREELKAAADYITADCNNDGIYEACKNFGWI</sequence>
<evidence type="ECO:0000313" key="1">
    <source>
        <dbReference type="EMBL" id="VYT89890.1"/>
    </source>
</evidence>
<dbReference type="RefSeq" id="WP_021842248.1">
    <property type="nucleotide sequence ID" value="NZ_CACRUX010000029.1"/>
</dbReference>
<dbReference type="GO" id="GO:0005829">
    <property type="term" value="C:cytosol"/>
    <property type="evidence" value="ECO:0007669"/>
    <property type="project" value="TreeGrafter"/>
</dbReference>
<gene>
    <name evidence="1" type="ORF">VRLFYP33_00732</name>
</gene>
<dbReference type="NCBIfam" id="TIGR01484">
    <property type="entry name" value="HAD-SF-IIB"/>
    <property type="match status" value="1"/>
</dbReference>
<accession>A0A6N3AK70</accession>